<sequence>MPWLKKYLKAFELGFETALEYRFNFMISLISAAYPIIIQSFLWSAIYAASAGSSVYGYTFRQMIAYTFMAGLVARLVRTGFEYEIMDDVKNGKFSKFLVQPMGYFPYRLASFLGQKVPGQGMILGLLGLVLVGLNVFWGMQIEPLRVLAFLVTLVLATVLNFLLFYCFSAISFWIIEVGFLFEGIRIVTVLLSGGIFPLEVFGDRFARAAGLLPFKYTVNYPINVLNGKLTGSEALQGMLLQAIWIGVILLAANLLWRVGGRRYVAVGG</sequence>
<organism evidence="2 3">
    <name type="scientific">Anaerolinea thermolimosa</name>
    <dbReference type="NCBI Taxonomy" id="229919"/>
    <lineage>
        <taxon>Bacteria</taxon>
        <taxon>Bacillati</taxon>
        <taxon>Chloroflexota</taxon>
        <taxon>Anaerolineae</taxon>
        <taxon>Anaerolineales</taxon>
        <taxon>Anaerolineaceae</taxon>
        <taxon>Anaerolinea</taxon>
    </lineage>
</organism>
<proteinExistence type="predicted"/>
<evidence type="ECO:0000313" key="3">
    <source>
        <dbReference type="Proteomes" id="UP000264141"/>
    </source>
</evidence>
<feature type="transmembrane region" description="Helical" evidence="1">
    <location>
        <begin position="239"/>
        <end position="257"/>
    </location>
</feature>
<dbReference type="PANTHER" id="PTHR36832:SF1">
    <property type="entry name" value="SLR1174 PROTEIN"/>
    <property type="match status" value="1"/>
</dbReference>
<dbReference type="PANTHER" id="PTHR36832">
    <property type="entry name" value="SLR1174 PROTEIN-RELATED"/>
    <property type="match status" value="1"/>
</dbReference>
<evidence type="ECO:0000313" key="2">
    <source>
        <dbReference type="EMBL" id="HCE17134.1"/>
    </source>
</evidence>
<dbReference type="AlphaFoldDB" id="A0A3D1JFB0"/>
<keyword evidence="1" id="KW-0812">Transmembrane</keyword>
<reference evidence="2 3" key="1">
    <citation type="journal article" date="2018" name="Nat. Biotechnol.">
        <title>A standardized bacterial taxonomy based on genome phylogeny substantially revises the tree of life.</title>
        <authorList>
            <person name="Parks D.H."/>
            <person name="Chuvochina M."/>
            <person name="Waite D.W."/>
            <person name="Rinke C."/>
            <person name="Skarshewski A."/>
            <person name="Chaumeil P.A."/>
            <person name="Hugenholtz P."/>
        </authorList>
    </citation>
    <scope>NUCLEOTIDE SEQUENCE [LARGE SCALE GENOMIC DNA]</scope>
    <source>
        <strain evidence="2">UBA8781</strain>
    </source>
</reference>
<dbReference type="Pfam" id="PF06182">
    <property type="entry name" value="ABC2_membrane_6"/>
    <property type="match status" value="1"/>
</dbReference>
<dbReference type="Proteomes" id="UP000264141">
    <property type="component" value="Unassembled WGS sequence"/>
</dbReference>
<keyword evidence="1" id="KW-1133">Transmembrane helix</keyword>
<dbReference type="EMBL" id="DPBP01000020">
    <property type="protein sequence ID" value="HCE17134.1"/>
    <property type="molecule type" value="Genomic_DNA"/>
</dbReference>
<keyword evidence="1" id="KW-0472">Membrane</keyword>
<accession>A0A3D1JFB0</accession>
<feature type="transmembrane region" description="Helical" evidence="1">
    <location>
        <begin position="21"/>
        <end position="46"/>
    </location>
</feature>
<feature type="transmembrane region" description="Helical" evidence="1">
    <location>
        <begin position="58"/>
        <end position="77"/>
    </location>
</feature>
<comment type="caution">
    <text evidence="2">The sequence shown here is derived from an EMBL/GenBank/DDBJ whole genome shotgun (WGS) entry which is preliminary data.</text>
</comment>
<dbReference type="STRING" id="229919.GCA_001050195_02881"/>
<dbReference type="InterPro" id="IPR010390">
    <property type="entry name" value="ABC-2_transporter-like"/>
</dbReference>
<feature type="transmembrane region" description="Helical" evidence="1">
    <location>
        <begin position="147"/>
        <end position="168"/>
    </location>
</feature>
<protein>
    <submittedName>
        <fullName evidence="2">ABC transporter permease</fullName>
    </submittedName>
</protein>
<feature type="transmembrane region" description="Helical" evidence="1">
    <location>
        <begin position="121"/>
        <end position="141"/>
    </location>
</feature>
<feature type="transmembrane region" description="Helical" evidence="1">
    <location>
        <begin position="180"/>
        <end position="199"/>
    </location>
</feature>
<evidence type="ECO:0000256" key="1">
    <source>
        <dbReference type="SAM" id="Phobius"/>
    </source>
</evidence>
<name>A0A3D1JFB0_9CHLR</name>
<gene>
    <name evidence="2" type="ORF">DEQ80_04680</name>
</gene>